<feature type="region of interest" description="Disordered" evidence="1">
    <location>
        <begin position="1"/>
        <end position="52"/>
    </location>
</feature>
<gene>
    <name evidence="2" type="ORF">EZS28_041020</name>
</gene>
<evidence type="ECO:0000313" key="3">
    <source>
        <dbReference type="Proteomes" id="UP000324800"/>
    </source>
</evidence>
<dbReference type="EMBL" id="SNRW01022896">
    <property type="protein sequence ID" value="KAA6363454.1"/>
    <property type="molecule type" value="Genomic_DNA"/>
</dbReference>
<organism evidence="2 3">
    <name type="scientific">Streblomastix strix</name>
    <dbReference type="NCBI Taxonomy" id="222440"/>
    <lineage>
        <taxon>Eukaryota</taxon>
        <taxon>Metamonada</taxon>
        <taxon>Preaxostyla</taxon>
        <taxon>Oxymonadida</taxon>
        <taxon>Streblomastigidae</taxon>
        <taxon>Streblomastix</taxon>
    </lineage>
</organism>
<reference evidence="2 3" key="1">
    <citation type="submission" date="2019-03" db="EMBL/GenBank/DDBJ databases">
        <title>Single cell metagenomics reveals metabolic interactions within the superorganism composed of flagellate Streblomastix strix and complex community of Bacteroidetes bacteria on its surface.</title>
        <authorList>
            <person name="Treitli S.C."/>
            <person name="Kolisko M."/>
            <person name="Husnik F."/>
            <person name="Keeling P."/>
            <person name="Hampl V."/>
        </authorList>
    </citation>
    <scope>NUCLEOTIDE SEQUENCE [LARGE SCALE GENOMIC DNA]</scope>
    <source>
        <strain evidence="2">ST1C</strain>
    </source>
</reference>
<dbReference type="AlphaFoldDB" id="A0A5J4TZ39"/>
<evidence type="ECO:0000313" key="2">
    <source>
        <dbReference type="EMBL" id="KAA6363454.1"/>
    </source>
</evidence>
<comment type="caution">
    <text evidence="2">The sequence shown here is derived from an EMBL/GenBank/DDBJ whole genome shotgun (WGS) entry which is preliminary data.</text>
</comment>
<accession>A0A5J4TZ39</accession>
<dbReference type="Proteomes" id="UP000324800">
    <property type="component" value="Unassembled WGS sequence"/>
</dbReference>
<sequence>MQIQNDKRKSIQEEQQDEENKNIESDRKISNRSSIDSISTKSTSNSNIDWMNLDDMKEWESVKRAGEERRRMISAALQEGLVLLAGDGGQ</sequence>
<name>A0A5J4TZ39_9EUKA</name>
<evidence type="ECO:0000256" key="1">
    <source>
        <dbReference type="SAM" id="MobiDB-lite"/>
    </source>
</evidence>
<protein>
    <submittedName>
        <fullName evidence="2">Uncharacterized protein</fullName>
    </submittedName>
</protein>
<feature type="compositionally biased region" description="Low complexity" evidence="1">
    <location>
        <begin position="31"/>
        <end position="49"/>
    </location>
</feature>
<proteinExistence type="predicted"/>
<feature type="compositionally biased region" description="Basic and acidic residues" evidence="1">
    <location>
        <begin position="1"/>
        <end position="29"/>
    </location>
</feature>